<keyword evidence="3" id="KW-0238">DNA-binding</keyword>
<evidence type="ECO:0000256" key="3">
    <source>
        <dbReference type="ARBA" id="ARBA00023125"/>
    </source>
</evidence>
<comment type="similarity">
    <text evidence="1">Belongs to the LysR transcriptional regulatory family.</text>
</comment>
<dbReference type="Pfam" id="PF03466">
    <property type="entry name" value="LysR_substrate"/>
    <property type="match status" value="1"/>
</dbReference>
<dbReference type="PANTHER" id="PTHR30126:SF5">
    <property type="entry name" value="HTH-TYPE TRANSCRIPTIONAL ACTIVATOR CMPR"/>
    <property type="match status" value="1"/>
</dbReference>
<sequence length="307" mass="34886">MNYTLQQLRIFKTIAETKSITKASEILHLTQPAVSIQLKKLQEQFDIPLTEVIGRQLYITEFGNEIAQVSERILNEIQTIRYRSRAYKGQLVGTLRISIVSTAKYVMPYFLSGFMREHQGVDLQMDVTNKAGVIGSLEENAVDFALVSVLPEQFDMDMVTLMKNKLFLVGSKAPVEKGRNVKKSDFEKLPFIFRENGSATRRAMVDFLQANGIRTGKRMQLTSNEAVKQAVIAGLGYSIMPIIGLKNELNMGSLQILPVKGLPISTTWNLIWLKSKKFSPIAEAYLEYVRAEKDAIIREKFQWYEGY</sequence>
<dbReference type="Gene3D" id="3.40.190.10">
    <property type="entry name" value="Periplasmic binding protein-like II"/>
    <property type="match status" value="2"/>
</dbReference>
<dbReference type="EMBL" id="JAABOP010000001">
    <property type="protein sequence ID" value="NER10268.1"/>
    <property type="molecule type" value="Genomic_DNA"/>
</dbReference>
<dbReference type="SUPFAM" id="SSF46785">
    <property type="entry name" value="Winged helix' DNA-binding domain"/>
    <property type="match status" value="1"/>
</dbReference>
<evidence type="ECO:0000256" key="4">
    <source>
        <dbReference type="ARBA" id="ARBA00023163"/>
    </source>
</evidence>
<dbReference type="InterPro" id="IPR005119">
    <property type="entry name" value="LysR_subst-bd"/>
</dbReference>
<keyword evidence="2" id="KW-0805">Transcription regulation</keyword>
<dbReference type="PROSITE" id="PS50931">
    <property type="entry name" value="HTH_LYSR"/>
    <property type="match status" value="1"/>
</dbReference>
<dbReference type="PANTHER" id="PTHR30126">
    <property type="entry name" value="HTH-TYPE TRANSCRIPTIONAL REGULATOR"/>
    <property type="match status" value="1"/>
</dbReference>
<comment type="caution">
    <text evidence="6">The sequence shown here is derived from an EMBL/GenBank/DDBJ whole genome shotgun (WGS) entry which is preliminary data.</text>
</comment>
<name>A0A6P0UEU8_9FLAO</name>
<dbReference type="InterPro" id="IPR036388">
    <property type="entry name" value="WH-like_DNA-bd_sf"/>
</dbReference>
<gene>
    <name evidence="6" type="ORF">GWK09_07050</name>
</gene>
<evidence type="ECO:0000256" key="2">
    <source>
        <dbReference type="ARBA" id="ARBA00023015"/>
    </source>
</evidence>
<dbReference type="AlphaFoldDB" id="A0A6P0UEU8"/>
<protein>
    <submittedName>
        <fullName evidence="6">LysR family transcriptional regulator</fullName>
    </submittedName>
</protein>
<evidence type="ECO:0000259" key="5">
    <source>
        <dbReference type="PROSITE" id="PS50931"/>
    </source>
</evidence>
<organism evidence="6 7">
    <name type="scientific">Muriicola jejuensis</name>
    <dbReference type="NCBI Taxonomy" id="504488"/>
    <lineage>
        <taxon>Bacteria</taxon>
        <taxon>Pseudomonadati</taxon>
        <taxon>Bacteroidota</taxon>
        <taxon>Flavobacteriia</taxon>
        <taxon>Flavobacteriales</taxon>
        <taxon>Flavobacteriaceae</taxon>
        <taxon>Muriicola</taxon>
    </lineage>
</organism>
<accession>A0A6P0UEU8</accession>
<dbReference type="GO" id="GO:0003700">
    <property type="term" value="F:DNA-binding transcription factor activity"/>
    <property type="evidence" value="ECO:0007669"/>
    <property type="project" value="InterPro"/>
</dbReference>
<dbReference type="SUPFAM" id="SSF53850">
    <property type="entry name" value="Periplasmic binding protein-like II"/>
    <property type="match status" value="1"/>
</dbReference>
<evidence type="ECO:0000256" key="1">
    <source>
        <dbReference type="ARBA" id="ARBA00009437"/>
    </source>
</evidence>
<evidence type="ECO:0000313" key="6">
    <source>
        <dbReference type="EMBL" id="NER10268.1"/>
    </source>
</evidence>
<keyword evidence="4" id="KW-0804">Transcription</keyword>
<dbReference type="Pfam" id="PF00126">
    <property type="entry name" value="HTH_1"/>
    <property type="match status" value="1"/>
</dbReference>
<dbReference type="InterPro" id="IPR000847">
    <property type="entry name" value="LysR_HTH_N"/>
</dbReference>
<proteinExistence type="inferred from homology"/>
<reference evidence="6 7" key="1">
    <citation type="submission" date="2020-01" db="EMBL/GenBank/DDBJ databases">
        <title>Muriicola jejuensis KCTC 22299.</title>
        <authorList>
            <person name="Wang G."/>
        </authorList>
    </citation>
    <scope>NUCLEOTIDE SEQUENCE [LARGE SCALE GENOMIC DNA]</scope>
    <source>
        <strain evidence="6 7">KCTC 22299</strain>
    </source>
</reference>
<dbReference type="GO" id="GO:0000976">
    <property type="term" value="F:transcription cis-regulatory region binding"/>
    <property type="evidence" value="ECO:0007669"/>
    <property type="project" value="TreeGrafter"/>
</dbReference>
<dbReference type="RefSeq" id="WP_163692280.1">
    <property type="nucleotide sequence ID" value="NZ_FXTW01000001.1"/>
</dbReference>
<evidence type="ECO:0000313" key="7">
    <source>
        <dbReference type="Proteomes" id="UP000468443"/>
    </source>
</evidence>
<dbReference type="Proteomes" id="UP000468443">
    <property type="component" value="Unassembled WGS sequence"/>
</dbReference>
<dbReference type="InterPro" id="IPR036390">
    <property type="entry name" value="WH_DNA-bd_sf"/>
</dbReference>
<feature type="domain" description="HTH lysR-type" evidence="5">
    <location>
        <begin position="1"/>
        <end position="60"/>
    </location>
</feature>
<dbReference type="Gene3D" id="1.10.10.10">
    <property type="entry name" value="Winged helix-like DNA-binding domain superfamily/Winged helix DNA-binding domain"/>
    <property type="match status" value="1"/>
</dbReference>
<keyword evidence="7" id="KW-1185">Reference proteome</keyword>